<organism evidence="2 3">
    <name type="scientific">Peloplasma aerotolerans</name>
    <dbReference type="NCBI Taxonomy" id="3044389"/>
    <lineage>
        <taxon>Bacteria</taxon>
        <taxon>Bacillati</taxon>
        <taxon>Mycoplasmatota</taxon>
        <taxon>Mollicutes</taxon>
        <taxon>Acholeplasmatales</taxon>
        <taxon>Acholeplasmataceae</taxon>
        <taxon>Peloplasma</taxon>
    </lineage>
</organism>
<comment type="caution">
    <text evidence="2">The sequence shown here is derived from an EMBL/GenBank/DDBJ whole genome shotgun (WGS) entry which is preliminary data.</text>
</comment>
<evidence type="ECO:0000259" key="1">
    <source>
        <dbReference type="Pfam" id="PF01370"/>
    </source>
</evidence>
<dbReference type="Gene3D" id="3.40.50.720">
    <property type="entry name" value="NAD(P)-binding Rossmann-like Domain"/>
    <property type="match status" value="1"/>
</dbReference>
<dbReference type="Pfam" id="PF01370">
    <property type="entry name" value="Epimerase"/>
    <property type="match status" value="1"/>
</dbReference>
<gene>
    <name evidence="2" type="ORF">QJ521_02260</name>
</gene>
<reference evidence="2" key="1">
    <citation type="submission" date="2023-05" db="EMBL/GenBank/DDBJ databases">
        <title>Mariniplasma microaerophilum sp. nov., a novel anaerobic mollicute isolated from terrestrial mud volcano, Taman Peninsula, Russia.</title>
        <authorList>
            <person name="Khomyakova M.A."/>
            <person name="Merkel A.Y."/>
            <person name="Slobodkin A.I."/>
        </authorList>
    </citation>
    <scope>NUCLEOTIDE SEQUENCE</scope>
    <source>
        <strain evidence="2">M4Ah</strain>
    </source>
</reference>
<dbReference type="PANTHER" id="PTHR43245:SF58">
    <property type="entry name" value="BLL5923 PROTEIN"/>
    <property type="match status" value="1"/>
</dbReference>
<name>A0AAW6U344_9MOLU</name>
<dbReference type="AlphaFoldDB" id="A0AAW6U344"/>
<evidence type="ECO:0000313" key="2">
    <source>
        <dbReference type="EMBL" id="MDI6452376.1"/>
    </source>
</evidence>
<dbReference type="PANTHER" id="PTHR43245">
    <property type="entry name" value="BIFUNCTIONAL POLYMYXIN RESISTANCE PROTEIN ARNA"/>
    <property type="match status" value="1"/>
</dbReference>
<accession>A0AAW6U344</accession>
<dbReference type="InterPro" id="IPR050177">
    <property type="entry name" value="Lipid_A_modif_metabolic_enz"/>
</dbReference>
<dbReference type="Proteomes" id="UP001431532">
    <property type="component" value="Unassembled WGS sequence"/>
</dbReference>
<dbReference type="RefSeq" id="WP_282838791.1">
    <property type="nucleotide sequence ID" value="NZ_JASCXW010000004.1"/>
</dbReference>
<proteinExistence type="predicted"/>
<feature type="domain" description="NAD-dependent epimerase/dehydratase" evidence="1">
    <location>
        <begin position="4"/>
        <end position="200"/>
    </location>
</feature>
<dbReference type="EMBL" id="JASCXW010000004">
    <property type="protein sequence ID" value="MDI6452376.1"/>
    <property type="molecule type" value="Genomic_DNA"/>
</dbReference>
<evidence type="ECO:0000313" key="3">
    <source>
        <dbReference type="Proteomes" id="UP001431532"/>
    </source>
</evidence>
<dbReference type="InterPro" id="IPR036291">
    <property type="entry name" value="NAD(P)-bd_dom_sf"/>
</dbReference>
<keyword evidence="3" id="KW-1185">Reference proteome</keyword>
<dbReference type="SUPFAM" id="SSF51735">
    <property type="entry name" value="NAD(P)-binding Rossmann-fold domains"/>
    <property type="match status" value="1"/>
</dbReference>
<protein>
    <submittedName>
        <fullName evidence="2">NAD-dependent epimerase/dehydratase family protein</fullName>
    </submittedName>
</protein>
<sequence>MKRVLITGANSYVGTSVEKWLMKESKNYHVETLDMQNPSWVNFDFTKFDVVFHVAGIAHVSKKKSMEDLYYKVNRDLAIQTARKAKESGVRQFIFMSSMIIYGNDKPSGYRQHIDLSNYNPTSAYGKSKLEADLSIQELMNEKFIVLVIRAPIIYGPGCKGNFPKLQNFAKKTILIPTLKNRKSMIYIDNLSEFIKQAINRSLYGVCYPQNSEYMSTSKIMILTREYLSMKIVKTRVFNPLIIFLTYISKYIKKMYGNKSYNQNNSFYSDFDYNIVTSSDSIKKSI</sequence>
<dbReference type="InterPro" id="IPR001509">
    <property type="entry name" value="Epimerase_deHydtase"/>
</dbReference>